<proteinExistence type="predicted"/>
<dbReference type="EMBL" id="MU277200">
    <property type="protein sequence ID" value="KAI0064081.1"/>
    <property type="molecule type" value="Genomic_DNA"/>
</dbReference>
<organism evidence="1 2">
    <name type="scientific">Artomyces pyxidatus</name>
    <dbReference type="NCBI Taxonomy" id="48021"/>
    <lineage>
        <taxon>Eukaryota</taxon>
        <taxon>Fungi</taxon>
        <taxon>Dikarya</taxon>
        <taxon>Basidiomycota</taxon>
        <taxon>Agaricomycotina</taxon>
        <taxon>Agaricomycetes</taxon>
        <taxon>Russulales</taxon>
        <taxon>Auriscalpiaceae</taxon>
        <taxon>Artomyces</taxon>
    </lineage>
</organism>
<evidence type="ECO:0000313" key="2">
    <source>
        <dbReference type="Proteomes" id="UP000814140"/>
    </source>
</evidence>
<name>A0ACB8T7F1_9AGAM</name>
<evidence type="ECO:0000313" key="1">
    <source>
        <dbReference type="EMBL" id="KAI0064081.1"/>
    </source>
</evidence>
<keyword evidence="2" id="KW-1185">Reference proteome</keyword>
<accession>A0ACB8T7F1</accession>
<comment type="caution">
    <text evidence="1">The sequence shown here is derived from an EMBL/GenBank/DDBJ whole genome shotgun (WGS) entry which is preliminary data.</text>
</comment>
<sequence>MSGLRFETARGPHSGDDAADAGAASAVLGVDGGRADGLCLHRGGGEESLDEGVHCEYQASDSLVLKAMIRKNKREARSGAGAALAQLSRFIFGTFDGDLTSNDRLTSTILLHRLVDGSYLRRINAAGLPFFANSLSLSWDEYRGEEGISRHATISTGGRRGSLYAPEPMLVE</sequence>
<reference evidence="1" key="2">
    <citation type="journal article" date="2022" name="New Phytol.">
        <title>Evolutionary transition to the ectomycorrhizal habit in the genomes of a hyperdiverse lineage of mushroom-forming fungi.</title>
        <authorList>
            <person name="Looney B."/>
            <person name="Miyauchi S."/>
            <person name="Morin E."/>
            <person name="Drula E."/>
            <person name="Courty P.E."/>
            <person name="Kohler A."/>
            <person name="Kuo A."/>
            <person name="LaButti K."/>
            <person name="Pangilinan J."/>
            <person name="Lipzen A."/>
            <person name="Riley R."/>
            <person name="Andreopoulos W."/>
            <person name="He G."/>
            <person name="Johnson J."/>
            <person name="Nolan M."/>
            <person name="Tritt A."/>
            <person name="Barry K.W."/>
            <person name="Grigoriev I.V."/>
            <person name="Nagy L.G."/>
            <person name="Hibbett D."/>
            <person name="Henrissat B."/>
            <person name="Matheny P.B."/>
            <person name="Labbe J."/>
            <person name="Martin F.M."/>
        </authorList>
    </citation>
    <scope>NUCLEOTIDE SEQUENCE</scope>
    <source>
        <strain evidence="1">HHB10654</strain>
    </source>
</reference>
<reference evidence="1" key="1">
    <citation type="submission" date="2021-03" db="EMBL/GenBank/DDBJ databases">
        <authorList>
            <consortium name="DOE Joint Genome Institute"/>
            <person name="Ahrendt S."/>
            <person name="Looney B.P."/>
            <person name="Miyauchi S."/>
            <person name="Morin E."/>
            <person name="Drula E."/>
            <person name="Courty P.E."/>
            <person name="Chicoki N."/>
            <person name="Fauchery L."/>
            <person name="Kohler A."/>
            <person name="Kuo A."/>
            <person name="Labutti K."/>
            <person name="Pangilinan J."/>
            <person name="Lipzen A."/>
            <person name="Riley R."/>
            <person name="Andreopoulos W."/>
            <person name="He G."/>
            <person name="Johnson J."/>
            <person name="Barry K.W."/>
            <person name="Grigoriev I.V."/>
            <person name="Nagy L."/>
            <person name="Hibbett D."/>
            <person name="Henrissat B."/>
            <person name="Matheny P.B."/>
            <person name="Labbe J."/>
            <person name="Martin F."/>
        </authorList>
    </citation>
    <scope>NUCLEOTIDE SEQUENCE</scope>
    <source>
        <strain evidence="1">HHB10654</strain>
    </source>
</reference>
<protein>
    <submittedName>
        <fullName evidence="1">Uncharacterized protein</fullName>
    </submittedName>
</protein>
<gene>
    <name evidence="1" type="ORF">BV25DRAFT_1837240</name>
</gene>
<dbReference type="Proteomes" id="UP000814140">
    <property type="component" value="Unassembled WGS sequence"/>
</dbReference>